<reference evidence="13" key="1">
    <citation type="submission" date="2025-08" db="UniProtKB">
        <authorList>
            <consortium name="RefSeq"/>
        </authorList>
    </citation>
    <scope>IDENTIFICATION</scope>
    <source>
        <tissue evidence="13">Whole Larva</tissue>
    </source>
</reference>
<evidence type="ECO:0000256" key="9">
    <source>
        <dbReference type="PROSITE-ProRule" id="PRU00221"/>
    </source>
</evidence>
<dbReference type="InterPro" id="IPR019775">
    <property type="entry name" value="WD40_repeat_CS"/>
</dbReference>
<dbReference type="RefSeq" id="XP_017770108.1">
    <property type="nucleotide sequence ID" value="XM_017914619.1"/>
</dbReference>
<keyword evidence="6" id="KW-0156">Chromatin regulator</keyword>
<name>A0ABM1M6A8_NICVS</name>
<evidence type="ECO:0000259" key="11">
    <source>
        <dbReference type="Pfam" id="PF24105"/>
    </source>
</evidence>
<evidence type="ECO:0000256" key="4">
    <source>
        <dbReference type="ARBA" id="ARBA00022737"/>
    </source>
</evidence>
<keyword evidence="8" id="KW-0539">Nucleus</keyword>
<feature type="domain" description="CAF1B/HIR1 beta-propeller" evidence="11">
    <location>
        <begin position="1"/>
        <end position="375"/>
    </location>
</feature>
<dbReference type="PROSITE" id="PS00678">
    <property type="entry name" value="WD_REPEATS_1"/>
    <property type="match status" value="1"/>
</dbReference>
<evidence type="ECO:0000256" key="3">
    <source>
        <dbReference type="ARBA" id="ARBA00022574"/>
    </source>
</evidence>
<dbReference type="InterPro" id="IPR045145">
    <property type="entry name" value="PTHR15271"/>
</dbReference>
<keyword evidence="12" id="KW-1185">Reference proteome</keyword>
<dbReference type="PANTHER" id="PTHR15271">
    <property type="entry name" value="CHROMATIN ASSEMBLY FACTOR 1 SUBUNIT B"/>
    <property type="match status" value="1"/>
</dbReference>
<dbReference type="PANTHER" id="PTHR15271:SF4">
    <property type="entry name" value="CHROMATIN ASSEMBLY FACTOR 1 SUBUNIT B"/>
    <property type="match status" value="1"/>
</dbReference>
<dbReference type="InterPro" id="IPR036322">
    <property type="entry name" value="WD40_repeat_dom_sf"/>
</dbReference>
<keyword evidence="3 9" id="KW-0853">WD repeat</keyword>
<evidence type="ECO:0000256" key="10">
    <source>
        <dbReference type="SAM" id="MobiDB-lite"/>
    </source>
</evidence>
<keyword evidence="5" id="KW-0227">DNA damage</keyword>
<accession>A0ABM1M6A8</accession>
<evidence type="ECO:0000313" key="13">
    <source>
        <dbReference type="RefSeq" id="XP_017770108.1"/>
    </source>
</evidence>
<dbReference type="SMART" id="SM00320">
    <property type="entry name" value="WD40"/>
    <property type="match status" value="5"/>
</dbReference>
<dbReference type="Gene3D" id="2.130.10.10">
    <property type="entry name" value="YVTN repeat-like/Quinoprotein amine dehydrogenase"/>
    <property type="match status" value="3"/>
</dbReference>
<dbReference type="InterPro" id="IPR015943">
    <property type="entry name" value="WD40/YVTN_repeat-like_dom_sf"/>
</dbReference>
<dbReference type="Proteomes" id="UP000695000">
    <property type="component" value="Unplaced"/>
</dbReference>
<dbReference type="Pfam" id="PF24105">
    <property type="entry name" value="Beta-prop_CAF1B_HIR1"/>
    <property type="match status" value="1"/>
</dbReference>
<proteinExistence type="inferred from homology"/>
<evidence type="ECO:0000256" key="5">
    <source>
        <dbReference type="ARBA" id="ARBA00022763"/>
    </source>
</evidence>
<feature type="repeat" description="WD" evidence="9">
    <location>
        <begin position="118"/>
        <end position="159"/>
    </location>
</feature>
<organism evidence="12 13">
    <name type="scientific">Nicrophorus vespilloides</name>
    <name type="common">Boreal carrion beetle</name>
    <dbReference type="NCBI Taxonomy" id="110193"/>
    <lineage>
        <taxon>Eukaryota</taxon>
        <taxon>Metazoa</taxon>
        <taxon>Ecdysozoa</taxon>
        <taxon>Arthropoda</taxon>
        <taxon>Hexapoda</taxon>
        <taxon>Insecta</taxon>
        <taxon>Pterygota</taxon>
        <taxon>Neoptera</taxon>
        <taxon>Endopterygota</taxon>
        <taxon>Coleoptera</taxon>
        <taxon>Polyphaga</taxon>
        <taxon>Staphyliniformia</taxon>
        <taxon>Silphidae</taxon>
        <taxon>Nicrophorinae</taxon>
        <taxon>Nicrophorus</taxon>
    </lineage>
</organism>
<evidence type="ECO:0000256" key="6">
    <source>
        <dbReference type="ARBA" id="ARBA00022853"/>
    </source>
</evidence>
<protein>
    <submittedName>
        <fullName evidence="13">Chromatin assembly factor 1 subunit B</fullName>
    </submittedName>
</protein>
<comment type="subcellular location">
    <subcellularLocation>
        <location evidence="1">Nucleus</location>
    </subcellularLocation>
</comment>
<dbReference type="PROSITE" id="PS50294">
    <property type="entry name" value="WD_REPEATS_REGION"/>
    <property type="match status" value="2"/>
</dbReference>
<dbReference type="GeneID" id="108557905"/>
<keyword evidence="4" id="KW-0677">Repeat</keyword>
<feature type="compositionally biased region" description="Basic and acidic residues" evidence="10">
    <location>
        <begin position="603"/>
        <end position="617"/>
    </location>
</feature>
<dbReference type="SUPFAM" id="SSF50978">
    <property type="entry name" value="WD40 repeat-like"/>
    <property type="match status" value="1"/>
</dbReference>
<keyword evidence="7" id="KW-0234">DNA repair</keyword>
<feature type="repeat" description="WD" evidence="9">
    <location>
        <begin position="61"/>
        <end position="95"/>
    </location>
</feature>
<feature type="region of interest" description="Disordered" evidence="10">
    <location>
        <begin position="546"/>
        <end position="617"/>
    </location>
</feature>
<evidence type="ECO:0000256" key="7">
    <source>
        <dbReference type="ARBA" id="ARBA00023204"/>
    </source>
</evidence>
<dbReference type="InterPro" id="IPR001680">
    <property type="entry name" value="WD40_rpt"/>
</dbReference>
<gene>
    <name evidence="13" type="primary">LOC108557905</name>
</gene>
<comment type="similarity">
    <text evidence="2">Belongs to the WD repeat HIR1 family.</text>
</comment>
<dbReference type="InterPro" id="IPR055410">
    <property type="entry name" value="Beta-prop_CAF1B_HIR1"/>
</dbReference>
<evidence type="ECO:0000256" key="8">
    <source>
        <dbReference type="ARBA" id="ARBA00023242"/>
    </source>
</evidence>
<evidence type="ECO:0000313" key="12">
    <source>
        <dbReference type="Proteomes" id="UP000695000"/>
    </source>
</evidence>
<evidence type="ECO:0000256" key="2">
    <source>
        <dbReference type="ARBA" id="ARBA00007306"/>
    </source>
</evidence>
<sequence>MKCTIPEISWHNREPILSVDIQPIQGKFYRLATGSSDSLVLIWQLKISDSGAVDVEVLSELTRHQKAVNAVRWSPDGQYLASGDDDANIILWQMKVDNVPLLEGDNNFKETWNVHKILRGHKEDVYDICWSPNGNKLLSGSVDNSAILWDMNKAQSEYIITDQKNFVQGVAWDPKNQFIATMSNDRICRIFEQNGRRVRARIGRGPLPVDESHPLHNKEVKYFHDDTFKSFFRRLTFSPDGSFLIVPSGCIESEDCKSAMYGTFIFTLDSFKQPAAIFPSPKQCSIVAKCSPILYELRPKGSKPLIDLPYRIIIAIATDSDVILYDTQQNAPFACLQKVHYTRLTDLTWSHDGLLLVVSSTDGFISLVTFEENELGKPYVKDESEPEDHLMSFPEETEKIEEKVPEIKSKKPSFLEQWAKKSNKQKVEQKPTEKIVKEVILIEESPVKNQEPEINVNVKKRITPITISEKCSKPNEIKVEQKVTKRITPITLSTSSPKKRIVPTKVEPSCSTKNDFKPIEKFIVNGVETDPKNFTMCKTLREIEEKSVCETSSDEPPPKKKKLEQSKLTPNKAAEKTPKEKKKSPTSAKKTPKVTLLQFLKPLSDKKEKPDKSSDVKVEEKSVMDCIKIKPTSLFKVASSKKDEVVDLCDESIDPSEDFKLFVEEDSVTEEVKVEKENTGIVDKKVELVKAEAVKQARRVPLITLSSPKAKKKKV</sequence>
<evidence type="ECO:0000256" key="1">
    <source>
        <dbReference type="ARBA" id="ARBA00004123"/>
    </source>
</evidence>
<dbReference type="PROSITE" id="PS50082">
    <property type="entry name" value="WD_REPEATS_2"/>
    <property type="match status" value="2"/>
</dbReference>